<feature type="domain" description="3-deoxy-D-manno-octulosonic-acid transferase N-terminal" evidence="11">
    <location>
        <begin position="33"/>
        <end position="210"/>
    </location>
</feature>
<evidence type="ECO:0000256" key="5">
    <source>
        <dbReference type="ARBA" id="ARBA00022519"/>
    </source>
</evidence>
<dbReference type="Gene3D" id="3.40.50.2000">
    <property type="entry name" value="Glycogen Phosphorylase B"/>
    <property type="match status" value="1"/>
</dbReference>
<evidence type="ECO:0000256" key="6">
    <source>
        <dbReference type="ARBA" id="ARBA00022679"/>
    </source>
</evidence>
<comment type="catalytic activity">
    <reaction evidence="8 9">
        <text>lipid IVA (E. coli) + CMP-3-deoxy-beta-D-manno-octulosonate = alpha-Kdo-(2-&gt;6)-lipid IVA (E. coli) + CMP + H(+)</text>
        <dbReference type="Rhea" id="RHEA:28066"/>
        <dbReference type="ChEBI" id="CHEBI:15378"/>
        <dbReference type="ChEBI" id="CHEBI:58603"/>
        <dbReference type="ChEBI" id="CHEBI:60364"/>
        <dbReference type="ChEBI" id="CHEBI:60377"/>
        <dbReference type="ChEBI" id="CHEBI:85987"/>
        <dbReference type="EC" id="2.4.99.12"/>
    </reaction>
</comment>
<feature type="transmembrane region" description="Helical" evidence="9">
    <location>
        <begin position="6"/>
        <end position="23"/>
    </location>
</feature>
<keyword evidence="9" id="KW-0448">Lipopolysaccharide biosynthesis</keyword>
<evidence type="ECO:0000256" key="3">
    <source>
        <dbReference type="ARBA" id="ARBA00012621"/>
    </source>
</evidence>
<dbReference type="InterPro" id="IPR001296">
    <property type="entry name" value="Glyco_trans_1"/>
</dbReference>
<dbReference type="PANTHER" id="PTHR42755">
    <property type="entry name" value="3-DEOXY-MANNO-OCTULOSONATE CYTIDYLYLTRANSFERASE"/>
    <property type="match status" value="1"/>
</dbReference>
<evidence type="ECO:0000259" key="10">
    <source>
        <dbReference type="Pfam" id="PF00534"/>
    </source>
</evidence>
<dbReference type="Proteomes" id="UP001294570">
    <property type="component" value="Unassembled WGS sequence"/>
</dbReference>
<evidence type="ECO:0000313" key="13">
    <source>
        <dbReference type="Proteomes" id="UP001294570"/>
    </source>
</evidence>
<keyword evidence="9" id="KW-1003">Cell membrane</keyword>
<protein>
    <recommendedName>
        <fullName evidence="4 9">3-deoxy-D-manno-octulosonic acid transferase</fullName>
        <shortName evidence="9">Kdo transferase</shortName>
        <ecNumber evidence="3 9">2.4.99.12</ecNumber>
    </recommendedName>
    <alternativeName>
        <fullName evidence="7 9">Lipid IV(A) 3-deoxy-D-manno-octulosonic acid transferase</fullName>
    </alternativeName>
</protein>
<dbReference type="PANTHER" id="PTHR42755:SF1">
    <property type="entry name" value="3-DEOXY-D-MANNO-OCTULOSONIC ACID TRANSFERASE, MITOCHONDRIAL-RELATED"/>
    <property type="match status" value="1"/>
</dbReference>
<keyword evidence="9" id="KW-0472">Membrane</keyword>
<comment type="function">
    <text evidence="9">Involved in lipopolysaccharide (LPS) biosynthesis. Catalyzes the transfer of 3-deoxy-D-manno-octulosonate (Kdo) residue(s) from CMP-Kdo to lipid IV(A), the tetraacyldisaccharide-1,4'-bisphosphate precursor of lipid A.</text>
</comment>
<accession>A0ABU5GU68</accession>
<evidence type="ECO:0000256" key="8">
    <source>
        <dbReference type="ARBA" id="ARBA00049183"/>
    </source>
</evidence>
<evidence type="ECO:0000256" key="7">
    <source>
        <dbReference type="ARBA" id="ARBA00031445"/>
    </source>
</evidence>
<keyword evidence="13" id="KW-1185">Reference proteome</keyword>
<keyword evidence="12" id="KW-0328">Glycosyltransferase</keyword>
<dbReference type="Pfam" id="PF04413">
    <property type="entry name" value="Glycos_transf_N"/>
    <property type="match status" value="1"/>
</dbReference>
<keyword evidence="6 9" id="KW-0808">Transferase</keyword>
<evidence type="ECO:0000256" key="1">
    <source>
        <dbReference type="ARBA" id="ARBA00004196"/>
    </source>
</evidence>
<dbReference type="NCBIfam" id="NF004388">
    <property type="entry name" value="PRK05749.1-4"/>
    <property type="match status" value="1"/>
</dbReference>
<dbReference type="EC" id="2.4.99.12" evidence="3 9"/>
<feature type="domain" description="Glycosyl transferase family 1" evidence="10">
    <location>
        <begin position="288"/>
        <end position="401"/>
    </location>
</feature>
<dbReference type="RefSeq" id="WP_321553986.1">
    <property type="nucleotide sequence ID" value="NZ_JAXIVU010000014.1"/>
</dbReference>
<evidence type="ECO:0000256" key="2">
    <source>
        <dbReference type="ARBA" id="ARBA00004713"/>
    </source>
</evidence>
<proteinExistence type="inferred from homology"/>
<comment type="similarity">
    <text evidence="9">Belongs to the glycosyltransferase group 1 family.</text>
</comment>
<keyword evidence="9" id="KW-1133">Transmembrane helix</keyword>
<evidence type="ECO:0000256" key="4">
    <source>
        <dbReference type="ARBA" id="ARBA00019077"/>
    </source>
</evidence>
<comment type="subcellular location">
    <subcellularLocation>
        <location evidence="1">Cell envelope</location>
    </subcellularLocation>
    <subcellularLocation>
        <location evidence="9">Cell membrane</location>
    </subcellularLocation>
</comment>
<comment type="caution">
    <text evidence="12">The sequence shown here is derived from an EMBL/GenBank/DDBJ whole genome shotgun (WGS) entry which is preliminary data.</text>
</comment>
<organism evidence="12 13">
    <name type="scientific">Denitrificimonas halotolerans</name>
    <dbReference type="NCBI Taxonomy" id="3098930"/>
    <lineage>
        <taxon>Bacteria</taxon>
        <taxon>Pseudomonadati</taxon>
        <taxon>Pseudomonadota</taxon>
        <taxon>Gammaproteobacteria</taxon>
        <taxon>Pseudomonadales</taxon>
        <taxon>Pseudomonadaceae</taxon>
        <taxon>Denitrificimonas</taxon>
    </lineage>
</organism>
<dbReference type="Pfam" id="PF00534">
    <property type="entry name" value="Glycos_transf_1"/>
    <property type="match status" value="1"/>
</dbReference>
<dbReference type="InterPro" id="IPR038107">
    <property type="entry name" value="Glycos_transf_N_sf"/>
</dbReference>
<sequence length="425" mass="47242">MNRTLYTVLLYLGVPLIFIRLWLRSRKASAYGQRINERFALNLPELQQGGIWLHAVSVGESIAAAPVIKALQQQYPDLPITVTCMTPTGSERIQSLFGDSVQHCYLPYDLPCASKRFFQRLRPRLGIVMETELWPNHIHQCAQFNIPVLLANGRLSERSARGYGRFPKLVAPMLAQLSGLAVQTEVEAQRFIELGARPTAVSVTGSIKYDLQVSAELPAQARTLREQWHASARPVWIAASTHEGEDAVVLAAHQQLLQQFPNALLILVPRHPERFSSVYALCMEQGMSVQRRSTHAPVHTEHQVLLGDTMGELMFLYALADVALVGGSLIEHGGHNMLEPVALAKPTLTGPHYFNFLDIARQLSEAGGLQEVADASELTDAVAQLWSHPAQAERMCQAGQQVLSRNQGALQRLLDMIEKQLEIKF</sequence>
<name>A0ABU5GU68_9GAMM</name>
<dbReference type="EMBL" id="JAXIVU010000014">
    <property type="protein sequence ID" value="MDY7219900.1"/>
    <property type="molecule type" value="Genomic_DNA"/>
</dbReference>
<reference evidence="12 13" key="1">
    <citation type="submission" date="2023-12" db="EMBL/GenBank/DDBJ databases">
        <title>Denitrificimonas halotolerans sp. nov.,a novel species isolated from landfill leachate.</title>
        <authorList>
            <person name="Wang S."/>
        </authorList>
    </citation>
    <scope>NUCLEOTIDE SEQUENCE [LARGE SCALE GENOMIC DNA]</scope>
    <source>
        <strain evidence="12 13">JX-1</strain>
    </source>
</reference>
<evidence type="ECO:0000313" key="12">
    <source>
        <dbReference type="EMBL" id="MDY7219900.1"/>
    </source>
</evidence>
<dbReference type="Gene3D" id="3.40.50.11720">
    <property type="entry name" value="3-Deoxy-D-manno-octulosonic-acid transferase, N-terminal domain"/>
    <property type="match status" value="1"/>
</dbReference>
<gene>
    <name evidence="12" type="primary">waaA</name>
    <name evidence="12" type="ORF">TOI97_10035</name>
</gene>
<evidence type="ECO:0000256" key="9">
    <source>
        <dbReference type="RuleBase" id="RU365103"/>
    </source>
</evidence>
<keyword evidence="5" id="KW-0997">Cell inner membrane</keyword>
<keyword evidence="9" id="KW-0812">Transmembrane</keyword>
<dbReference type="SUPFAM" id="SSF53756">
    <property type="entry name" value="UDP-Glycosyltransferase/glycogen phosphorylase"/>
    <property type="match status" value="1"/>
</dbReference>
<dbReference type="InterPro" id="IPR007507">
    <property type="entry name" value="Glycos_transf_N"/>
</dbReference>
<dbReference type="GO" id="GO:0043842">
    <property type="term" value="F:Kdo transferase activity"/>
    <property type="evidence" value="ECO:0007669"/>
    <property type="project" value="UniProtKB-EC"/>
</dbReference>
<dbReference type="InterPro" id="IPR039901">
    <property type="entry name" value="Kdotransferase"/>
</dbReference>
<comment type="pathway">
    <text evidence="2 9">Bacterial outer membrane biogenesis; LPS core biosynthesis.</text>
</comment>
<evidence type="ECO:0000259" key="11">
    <source>
        <dbReference type="Pfam" id="PF04413"/>
    </source>
</evidence>